<evidence type="ECO:0000313" key="2">
    <source>
        <dbReference type="Proteomes" id="UP000027265"/>
    </source>
</evidence>
<feature type="non-terminal residue" evidence="1">
    <location>
        <position position="1"/>
    </location>
</feature>
<organism evidence="1 2">
    <name type="scientific">Jaapia argillacea MUCL 33604</name>
    <dbReference type="NCBI Taxonomy" id="933084"/>
    <lineage>
        <taxon>Eukaryota</taxon>
        <taxon>Fungi</taxon>
        <taxon>Dikarya</taxon>
        <taxon>Basidiomycota</taxon>
        <taxon>Agaricomycotina</taxon>
        <taxon>Agaricomycetes</taxon>
        <taxon>Agaricomycetidae</taxon>
        <taxon>Jaapiales</taxon>
        <taxon>Jaapiaceae</taxon>
        <taxon>Jaapia</taxon>
    </lineage>
</organism>
<gene>
    <name evidence="1" type="ORF">JAAARDRAFT_42144</name>
</gene>
<keyword evidence="2" id="KW-1185">Reference proteome</keyword>
<dbReference type="AlphaFoldDB" id="A0A067PIR9"/>
<evidence type="ECO:0000313" key="1">
    <source>
        <dbReference type="EMBL" id="KDQ50356.1"/>
    </source>
</evidence>
<dbReference type="EMBL" id="KL197761">
    <property type="protein sequence ID" value="KDQ50356.1"/>
    <property type="molecule type" value="Genomic_DNA"/>
</dbReference>
<dbReference type="Proteomes" id="UP000027265">
    <property type="component" value="Unassembled WGS sequence"/>
</dbReference>
<accession>A0A067PIR9</accession>
<dbReference type="InParanoid" id="A0A067PIR9"/>
<dbReference type="HOGENOM" id="CLU_2483663_0_0_1"/>
<proteinExistence type="predicted"/>
<sequence length="87" mass="9929">MLSPRTRSFKLQHPSTPIPSTGPTIYWLVWGCTLGVRPGPLSLDSNPAHSSDLSQRQPRNLPWTAVSQPARFSMMMHLFRTRPRLFK</sequence>
<name>A0A067PIR9_9AGAM</name>
<reference evidence="2" key="1">
    <citation type="journal article" date="2014" name="Proc. Natl. Acad. Sci. U.S.A.">
        <title>Extensive sampling of basidiomycete genomes demonstrates inadequacy of the white-rot/brown-rot paradigm for wood decay fungi.</title>
        <authorList>
            <person name="Riley R."/>
            <person name="Salamov A.A."/>
            <person name="Brown D.W."/>
            <person name="Nagy L.G."/>
            <person name="Floudas D."/>
            <person name="Held B.W."/>
            <person name="Levasseur A."/>
            <person name="Lombard V."/>
            <person name="Morin E."/>
            <person name="Otillar R."/>
            <person name="Lindquist E.A."/>
            <person name="Sun H."/>
            <person name="LaButti K.M."/>
            <person name="Schmutz J."/>
            <person name="Jabbour D."/>
            <person name="Luo H."/>
            <person name="Baker S.E."/>
            <person name="Pisabarro A.G."/>
            <person name="Walton J.D."/>
            <person name="Blanchette R.A."/>
            <person name="Henrissat B."/>
            <person name="Martin F."/>
            <person name="Cullen D."/>
            <person name="Hibbett D.S."/>
            <person name="Grigoriev I.V."/>
        </authorList>
    </citation>
    <scope>NUCLEOTIDE SEQUENCE [LARGE SCALE GENOMIC DNA]</scope>
    <source>
        <strain evidence="2">MUCL 33604</strain>
    </source>
</reference>
<protein>
    <submittedName>
        <fullName evidence="1">Uncharacterized protein</fullName>
    </submittedName>
</protein>